<name>A0A6A6HYN7_9PLEO</name>
<proteinExistence type="predicted"/>
<dbReference type="SUPFAM" id="SSF53335">
    <property type="entry name" value="S-adenosyl-L-methionine-dependent methyltransferases"/>
    <property type="match status" value="1"/>
</dbReference>
<keyword evidence="2" id="KW-0489">Methyltransferase</keyword>
<dbReference type="GeneID" id="54572921"/>
<dbReference type="RefSeq" id="XP_033678140.1">
    <property type="nucleotide sequence ID" value="XM_033819591.1"/>
</dbReference>
<feature type="domain" description="Methyltransferase" evidence="1">
    <location>
        <begin position="46"/>
        <end position="144"/>
    </location>
</feature>
<evidence type="ECO:0000259" key="1">
    <source>
        <dbReference type="Pfam" id="PF13649"/>
    </source>
</evidence>
<sequence length="293" mass="32150">MSSPSSALDDPSRHSEIAERYGLLPSQTTHRVNILRNSGIKPGDRILEIGCGQGDCTAVLALLYPHSHIDAVDPAPLDYGAPETLGQAQVRIKAYEFGDRITFHQATPVDFLASVEDGRYDVAILCHCLWYFAGAEEVKRTLEAARGKAERLCIAEWALKAGVKDAEAHVLAALVRAACEAHIPDSDQNIRTLLSPSGIQKLAAEAGWKMQSEASLTPGRELDDAKWEVGMLFLEDKADGENLFMRRVKREINEEKVHTLLQSMLDSVKTAVDAVGGKDNVQCMDVWVGVFMH</sequence>
<dbReference type="GO" id="GO:0032259">
    <property type="term" value="P:methylation"/>
    <property type="evidence" value="ECO:0007669"/>
    <property type="project" value="UniProtKB-KW"/>
</dbReference>
<organism evidence="2 3">
    <name type="scientific">Trematosphaeria pertusa</name>
    <dbReference type="NCBI Taxonomy" id="390896"/>
    <lineage>
        <taxon>Eukaryota</taxon>
        <taxon>Fungi</taxon>
        <taxon>Dikarya</taxon>
        <taxon>Ascomycota</taxon>
        <taxon>Pezizomycotina</taxon>
        <taxon>Dothideomycetes</taxon>
        <taxon>Pleosporomycetidae</taxon>
        <taxon>Pleosporales</taxon>
        <taxon>Massarineae</taxon>
        <taxon>Trematosphaeriaceae</taxon>
        <taxon>Trematosphaeria</taxon>
    </lineage>
</organism>
<accession>A0A6A6HYN7</accession>
<reference evidence="2" key="1">
    <citation type="journal article" date="2020" name="Stud. Mycol.">
        <title>101 Dothideomycetes genomes: a test case for predicting lifestyles and emergence of pathogens.</title>
        <authorList>
            <person name="Haridas S."/>
            <person name="Albert R."/>
            <person name="Binder M."/>
            <person name="Bloem J."/>
            <person name="Labutti K."/>
            <person name="Salamov A."/>
            <person name="Andreopoulos B."/>
            <person name="Baker S."/>
            <person name="Barry K."/>
            <person name="Bills G."/>
            <person name="Bluhm B."/>
            <person name="Cannon C."/>
            <person name="Castanera R."/>
            <person name="Culley D."/>
            <person name="Daum C."/>
            <person name="Ezra D."/>
            <person name="Gonzalez J."/>
            <person name="Henrissat B."/>
            <person name="Kuo A."/>
            <person name="Liang C."/>
            <person name="Lipzen A."/>
            <person name="Lutzoni F."/>
            <person name="Magnuson J."/>
            <person name="Mondo S."/>
            <person name="Nolan M."/>
            <person name="Ohm R."/>
            <person name="Pangilinan J."/>
            <person name="Park H.-J."/>
            <person name="Ramirez L."/>
            <person name="Alfaro M."/>
            <person name="Sun H."/>
            <person name="Tritt A."/>
            <person name="Yoshinaga Y."/>
            <person name="Zwiers L.-H."/>
            <person name="Turgeon B."/>
            <person name="Goodwin S."/>
            <person name="Spatafora J."/>
            <person name="Crous P."/>
            <person name="Grigoriev I."/>
        </authorList>
    </citation>
    <scope>NUCLEOTIDE SEQUENCE</scope>
    <source>
        <strain evidence="2">CBS 122368</strain>
    </source>
</reference>
<dbReference type="AlphaFoldDB" id="A0A6A6HYN7"/>
<dbReference type="InterPro" id="IPR029063">
    <property type="entry name" value="SAM-dependent_MTases_sf"/>
</dbReference>
<dbReference type="EMBL" id="ML987206">
    <property type="protein sequence ID" value="KAF2243136.1"/>
    <property type="molecule type" value="Genomic_DNA"/>
</dbReference>
<dbReference type="Pfam" id="PF13649">
    <property type="entry name" value="Methyltransf_25"/>
    <property type="match status" value="1"/>
</dbReference>
<dbReference type="Gene3D" id="3.40.50.150">
    <property type="entry name" value="Vaccinia Virus protein VP39"/>
    <property type="match status" value="1"/>
</dbReference>
<dbReference type="InterPro" id="IPR041698">
    <property type="entry name" value="Methyltransf_25"/>
</dbReference>
<evidence type="ECO:0000313" key="2">
    <source>
        <dbReference type="EMBL" id="KAF2243136.1"/>
    </source>
</evidence>
<dbReference type="OrthoDB" id="8300214at2759"/>
<keyword evidence="2" id="KW-0808">Transferase</keyword>
<dbReference type="CDD" id="cd02440">
    <property type="entry name" value="AdoMet_MTases"/>
    <property type="match status" value="1"/>
</dbReference>
<keyword evidence="3" id="KW-1185">Reference proteome</keyword>
<gene>
    <name evidence="2" type="ORF">BU26DRAFT_126975</name>
</gene>
<dbReference type="Proteomes" id="UP000800094">
    <property type="component" value="Unassembled WGS sequence"/>
</dbReference>
<evidence type="ECO:0000313" key="3">
    <source>
        <dbReference type="Proteomes" id="UP000800094"/>
    </source>
</evidence>
<protein>
    <submittedName>
        <fullName evidence="2">S-adenosyl-L-methionine-dependent methyltransferase</fullName>
    </submittedName>
</protein>
<dbReference type="GO" id="GO:0008168">
    <property type="term" value="F:methyltransferase activity"/>
    <property type="evidence" value="ECO:0007669"/>
    <property type="project" value="UniProtKB-KW"/>
</dbReference>